<name>A0A8H6HPE2_9AGAR</name>
<evidence type="ECO:0000256" key="6">
    <source>
        <dbReference type="ARBA" id="ARBA00023040"/>
    </source>
</evidence>
<gene>
    <name evidence="12" type="ORF">DFP72DRAFT_1048648</name>
</gene>
<keyword evidence="6" id="KW-0297">G-protein coupled receptor</keyword>
<protein>
    <submittedName>
        <fullName evidence="12">Pheromone receptor</fullName>
    </submittedName>
</protein>
<dbReference type="PANTHER" id="PTHR28097:SF1">
    <property type="entry name" value="PHEROMONE A FACTOR RECEPTOR"/>
    <property type="match status" value="1"/>
</dbReference>
<dbReference type="PANTHER" id="PTHR28097">
    <property type="entry name" value="PHEROMONE A FACTOR RECEPTOR"/>
    <property type="match status" value="1"/>
</dbReference>
<keyword evidence="7 11" id="KW-0472">Membrane</keyword>
<feature type="transmembrane region" description="Helical" evidence="11">
    <location>
        <begin position="117"/>
        <end position="136"/>
    </location>
</feature>
<dbReference type="EMBL" id="JACGCI010000060">
    <property type="protein sequence ID" value="KAF6749922.1"/>
    <property type="molecule type" value="Genomic_DNA"/>
</dbReference>
<feature type="compositionally biased region" description="Low complexity" evidence="10">
    <location>
        <begin position="345"/>
        <end position="361"/>
    </location>
</feature>
<keyword evidence="8 12" id="KW-0675">Receptor</keyword>
<evidence type="ECO:0000256" key="5">
    <source>
        <dbReference type="ARBA" id="ARBA00022989"/>
    </source>
</evidence>
<evidence type="ECO:0000256" key="1">
    <source>
        <dbReference type="ARBA" id="ARBA00004141"/>
    </source>
</evidence>
<sequence length="521" mass="57441">MRSMDPTYPLFPVCSFIAFIVALIPIPWHAQAMNSGTCAYMAWCALACLNLFINSIVWKGSFADIAPVWCDISSKIYVGVGVGIPASILCISRRLYTLISIQRSSITKADKRRMVMVDLLISVGIPVVLMAFHYIVQGHRYDILQDIGCYPVVYNVVPAYPLYYIWSPLLGAISFVYSALIVKTFWKRRAQFSQLVTSNSGMSISRYLRLMALAMVDMLFNVPLGIFVIVIGTGGRGPAKWVSWEDTHFDFSRVEQYPAMFWRSSANIQGEISVELTRWLPVFCSFIFFALFGFASEAQKQYRKAFWAVAKPLGVQPKPPATPPKPLLPSWVKPLKSTVSVSDDSTFYSKSGSSPSKTVSSMAPSFYTATDSDVELYASQSGSTKLPPPPRYSSTPLHLSLDMPLSPTGSRSSLPNSPTSVSTTVVGSATHKGDDYSKGWKPSLSIDSLEPAYTTHPGRRPRSHPSHSSDGTIGSPGYHRPFSPPLAYPSTTPHPRSSESVDGIHMTVETRVTTSSESLRF</sequence>
<dbReference type="OrthoDB" id="2874149at2759"/>
<evidence type="ECO:0000256" key="2">
    <source>
        <dbReference type="ARBA" id="ARBA00011085"/>
    </source>
</evidence>
<dbReference type="AlphaFoldDB" id="A0A8H6HPE2"/>
<feature type="transmembrane region" description="Helical" evidence="11">
    <location>
        <begin position="38"/>
        <end position="56"/>
    </location>
</feature>
<dbReference type="GO" id="GO:0000750">
    <property type="term" value="P:pheromone-dependent signal transduction involved in conjugation with cellular fusion"/>
    <property type="evidence" value="ECO:0007669"/>
    <property type="project" value="TreeGrafter"/>
</dbReference>
<evidence type="ECO:0000256" key="10">
    <source>
        <dbReference type="SAM" id="MobiDB-lite"/>
    </source>
</evidence>
<dbReference type="GO" id="GO:0004934">
    <property type="term" value="F:mating-type alpha-factor pheromone receptor activity"/>
    <property type="evidence" value="ECO:0007669"/>
    <property type="project" value="InterPro"/>
</dbReference>
<evidence type="ECO:0000256" key="11">
    <source>
        <dbReference type="SAM" id="Phobius"/>
    </source>
</evidence>
<keyword evidence="13" id="KW-1185">Reference proteome</keyword>
<dbReference type="PRINTS" id="PR00899">
    <property type="entry name" value="GPCRSTE3"/>
</dbReference>
<keyword evidence="9" id="KW-0807">Transducer</keyword>
<keyword evidence="3" id="KW-0589">Pheromone response</keyword>
<accession>A0A8H6HPE2</accession>
<evidence type="ECO:0000313" key="12">
    <source>
        <dbReference type="EMBL" id="KAF6749922.1"/>
    </source>
</evidence>
<dbReference type="InterPro" id="IPR001499">
    <property type="entry name" value="GPCR_STE3"/>
</dbReference>
<evidence type="ECO:0000256" key="8">
    <source>
        <dbReference type="ARBA" id="ARBA00023170"/>
    </source>
</evidence>
<evidence type="ECO:0000256" key="4">
    <source>
        <dbReference type="ARBA" id="ARBA00022692"/>
    </source>
</evidence>
<evidence type="ECO:0000256" key="9">
    <source>
        <dbReference type="ARBA" id="ARBA00023224"/>
    </source>
</evidence>
<reference evidence="12 13" key="1">
    <citation type="submission" date="2020-07" db="EMBL/GenBank/DDBJ databases">
        <title>Comparative genomics of pyrophilous fungi reveals a link between fire events and developmental genes.</title>
        <authorList>
            <consortium name="DOE Joint Genome Institute"/>
            <person name="Steindorff A.S."/>
            <person name="Carver A."/>
            <person name="Calhoun S."/>
            <person name="Stillman K."/>
            <person name="Liu H."/>
            <person name="Lipzen A."/>
            <person name="Pangilinan J."/>
            <person name="Labutti K."/>
            <person name="Bruns T.D."/>
            <person name="Grigoriev I.V."/>
        </authorList>
    </citation>
    <scope>NUCLEOTIDE SEQUENCE [LARGE SCALE GENOMIC DNA]</scope>
    <source>
        <strain evidence="12 13">CBS 144469</strain>
    </source>
</reference>
<feature type="region of interest" description="Disordered" evidence="10">
    <location>
        <begin position="378"/>
        <end position="506"/>
    </location>
</feature>
<organism evidence="12 13">
    <name type="scientific">Ephemerocybe angulata</name>
    <dbReference type="NCBI Taxonomy" id="980116"/>
    <lineage>
        <taxon>Eukaryota</taxon>
        <taxon>Fungi</taxon>
        <taxon>Dikarya</taxon>
        <taxon>Basidiomycota</taxon>
        <taxon>Agaricomycotina</taxon>
        <taxon>Agaricomycetes</taxon>
        <taxon>Agaricomycetidae</taxon>
        <taxon>Agaricales</taxon>
        <taxon>Agaricineae</taxon>
        <taxon>Psathyrellaceae</taxon>
        <taxon>Ephemerocybe</taxon>
    </lineage>
</organism>
<keyword evidence="5 11" id="KW-1133">Transmembrane helix</keyword>
<comment type="subcellular location">
    <subcellularLocation>
        <location evidence="1">Membrane</location>
        <topology evidence="1">Multi-pass membrane protein</topology>
    </subcellularLocation>
</comment>
<keyword evidence="4 11" id="KW-0812">Transmembrane</keyword>
<feature type="region of interest" description="Disordered" evidence="10">
    <location>
        <begin position="342"/>
        <end position="362"/>
    </location>
</feature>
<feature type="compositionally biased region" description="Polar residues" evidence="10">
    <location>
        <begin position="489"/>
        <end position="500"/>
    </location>
</feature>
<evidence type="ECO:0000313" key="13">
    <source>
        <dbReference type="Proteomes" id="UP000521943"/>
    </source>
</evidence>
<evidence type="ECO:0000256" key="3">
    <source>
        <dbReference type="ARBA" id="ARBA00022507"/>
    </source>
</evidence>
<proteinExistence type="inferred from homology"/>
<evidence type="ECO:0000256" key="7">
    <source>
        <dbReference type="ARBA" id="ARBA00023136"/>
    </source>
</evidence>
<feature type="compositionally biased region" description="Low complexity" evidence="10">
    <location>
        <begin position="410"/>
        <end position="428"/>
    </location>
</feature>
<feature type="transmembrane region" description="Helical" evidence="11">
    <location>
        <begin position="6"/>
        <end position="26"/>
    </location>
</feature>
<feature type="transmembrane region" description="Helical" evidence="11">
    <location>
        <begin position="279"/>
        <end position="296"/>
    </location>
</feature>
<dbReference type="Proteomes" id="UP000521943">
    <property type="component" value="Unassembled WGS sequence"/>
</dbReference>
<dbReference type="CDD" id="cd14966">
    <property type="entry name" value="7tmD_STE3"/>
    <property type="match status" value="1"/>
</dbReference>
<dbReference type="GO" id="GO:0005886">
    <property type="term" value="C:plasma membrane"/>
    <property type="evidence" value="ECO:0007669"/>
    <property type="project" value="TreeGrafter"/>
</dbReference>
<feature type="transmembrane region" description="Helical" evidence="11">
    <location>
        <begin position="163"/>
        <end position="186"/>
    </location>
</feature>
<dbReference type="Pfam" id="PF02076">
    <property type="entry name" value="STE3"/>
    <property type="match status" value="1"/>
</dbReference>
<feature type="transmembrane region" description="Helical" evidence="11">
    <location>
        <begin position="207"/>
        <end position="231"/>
    </location>
</feature>
<dbReference type="PRINTS" id="PR00901">
    <property type="entry name" value="PHEROMONEBAR"/>
</dbReference>
<comment type="similarity">
    <text evidence="2">Belongs to the G-protein coupled receptor 4 family.</text>
</comment>
<dbReference type="InterPro" id="IPR000481">
    <property type="entry name" value="GPCR_Pheromne_B_alpha_rcpt"/>
</dbReference>
<comment type="caution">
    <text evidence="12">The sequence shown here is derived from an EMBL/GenBank/DDBJ whole genome shotgun (WGS) entry which is preliminary data.</text>
</comment>